<dbReference type="GO" id="GO:0005886">
    <property type="term" value="C:plasma membrane"/>
    <property type="evidence" value="ECO:0007669"/>
    <property type="project" value="UniProtKB-SubCell"/>
</dbReference>
<keyword evidence="11" id="KW-1185">Reference proteome</keyword>
<evidence type="ECO:0000256" key="8">
    <source>
        <dbReference type="RuleBase" id="RU362002"/>
    </source>
</evidence>
<keyword evidence="4 8" id="KW-0812">Transmembrane</keyword>
<feature type="transmembrane region" description="Helical" evidence="8">
    <location>
        <begin position="144"/>
        <end position="163"/>
    </location>
</feature>
<feature type="transmembrane region" description="Helical" evidence="8">
    <location>
        <begin position="62"/>
        <end position="87"/>
    </location>
</feature>
<dbReference type="NCBIfam" id="TIGR00836">
    <property type="entry name" value="amt"/>
    <property type="match status" value="1"/>
</dbReference>
<evidence type="ECO:0000256" key="2">
    <source>
        <dbReference type="ARBA" id="ARBA00005887"/>
    </source>
</evidence>
<reference evidence="10" key="1">
    <citation type="journal article" date="2021" name="Mol. Ecol. Resour.">
        <title>Apolygus lucorum genome provides insights into omnivorousness and mesophyll feeding.</title>
        <authorList>
            <person name="Liu Y."/>
            <person name="Liu H."/>
            <person name="Wang H."/>
            <person name="Huang T."/>
            <person name="Liu B."/>
            <person name="Yang B."/>
            <person name="Yin L."/>
            <person name="Li B."/>
            <person name="Zhang Y."/>
            <person name="Zhang S."/>
            <person name="Jiang F."/>
            <person name="Zhang X."/>
            <person name="Ren Y."/>
            <person name="Wang B."/>
            <person name="Wang S."/>
            <person name="Lu Y."/>
            <person name="Wu K."/>
            <person name="Fan W."/>
            <person name="Wang G."/>
        </authorList>
    </citation>
    <scope>NUCLEOTIDE SEQUENCE</scope>
    <source>
        <strain evidence="10">12Hb</strain>
    </source>
</reference>
<dbReference type="PANTHER" id="PTHR11730:SF6">
    <property type="entry name" value="AMMONIUM TRANSPORTER"/>
    <property type="match status" value="1"/>
</dbReference>
<feature type="transmembrane region" description="Helical" evidence="8">
    <location>
        <begin position="406"/>
        <end position="431"/>
    </location>
</feature>
<dbReference type="SUPFAM" id="SSF111352">
    <property type="entry name" value="Ammonium transporter"/>
    <property type="match status" value="1"/>
</dbReference>
<dbReference type="Gene3D" id="1.10.3430.10">
    <property type="entry name" value="Ammonium transporter AmtB like domains"/>
    <property type="match status" value="1"/>
</dbReference>
<feature type="transmembrane region" description="Helical" evidence="8">
    <location>
        <begin position="339"/>
        <end position="356"/>
    </location>
</feature>
<dbReference type="InterPro" id="IPR024041">
    <property type="entry name" value="NH4_transpt_AmtB-like_dom"/>
</dbReference>
<dbReference type="InterPro" id="IPR029020">
    <property type="entry name" value="Ammonium/urea_transptr"/>
</dbReference>
<feature type="transmembrane region" description="Helical" evidence="8">
    <location>
        <begin position="170"/>
        <end position="190"/>
    </location>
</feature>
<comment type="similarity">
    <text evidence="2 8">Belongs to the ammonia transporter channel (TC 1.A.11.2) family.</text>
</comment>
<feature type="transmembrane region" description="Helical" evidence="8">
    <location>
        <begin position="314"/>
        <end position="333"/>
    </location>
</feature>
<comment type="caution">
    <text evidence="10">The sequence shown here is derived from an EMBL/GenBank/DDBJ whole genome shotgun (WGS) entry which is preliminary data.</text>
</comment>
<evidence type="ECO:0000259" key="9">
    <source>
        <dbReference type="Pfam" id="PF00909"/>
    </source>
</evidence>
<gene>
    <name evidence="10" type="ORF">GE061_009862</name>
</gene>
<feature type="transmembrane region" description="Helical" evidence="8">
    <location>
        <begin position="284"/>
        <end position="302"/>
    </location>
</feature>
<comment type="subcellular location">
    <subcellularLocation>
        <location evidence="8">Cell membrane</location>
        <topology evidence="8">Multi-pass membrane protein</topology>
    </subcellularLocation>
    <subcellularLocation>
        <location evidence="1">Membrane</location>
        <topology evidence="1">Multi-pass membrane protein</topology>
    </subcellularLocation>
</comment>
<evidence type="ECO:0000313" key="10">
    <source>
        <dbReference type="EMBL" id="KAF6215113.1"/>
    </source>
</evidence>
<feature type="transmembrane region" description="Helical" evidence="8">
    <location>
        <begin position="249"/>
        <end position="272"/>
    </location>
</feature>
<feature type="transmembrane region" description="Helical" evidence="8">
    <location>
        <begin position="210"/>
        <end position="228"/>
    </location>
</feature>
<evidence type="ECO:0000256" key="5">
    <source>
        <dbReference type="ARBA" id="ARBA00022989"/>
    </source>
</evidence>
<keyword evidence="7 8" id="KW-0924">Ammonia transport</keyword>
<accession>A0A8S9Y1Q4</accession>
<dbReference type="OrthoDB" id="534912at2759"/>
<dbReference type="FunFam" id="1.10.3430.10:FF:000010">
    <property type="entry name" value="Ammonium transporter"/>
    <property type="match status" value="1"/>
</dbReference>
<evidence type="ECO:0000256" key="7">
    <source>
        <dbReference type="ARBA" id="ARBA00023177"/>
    </source>
</evidence>
<evidence type="ECO:0000256" key="4">
    <source>
        <dbReference type="ARBA" id="ARBA00022692"/>
    </source>
</evidence>
<organism evidence="10 11">
    <name type="scientific">Apolygus lucorum</name>
    <name type="common">Small green plant bug</name>
    <name type="synonym">Lygocoris lucorum</name>
    <dbReference type="NCBI Taxonomy" id="248454"/>
    <lineage>
        <taxon>Eukaryota</taxon>
        <taxon>Metazoa</taxon>
        <taxon>Ecdysozoa</taxon>
        <taxon>Arthropoda</taxon>
        <taxon>Hexapoda</taxon>
        <taxon>Insecta</taxon>
        <taxon>Pterygota</taxon>
        <taxon>Neoptera</taxon>
        <taxon>Paraneoptera</taxon>
        <taxon>Hemiptera</taxon>
        <taxon>Heteroptera</taxon>
        <taxon>Panheteroptera</taxon>
        <taxon>Cimicomorpha</taxon>
        <taxon>Miridae</taxon>
        <taxon>Mirini</taxon>
        <taxon>Apolygus</taxon>
    </lineage>
</organism>
<dbReference type="AlphaFoldDB" id="A0A8S9Y1Q4"/>
<dbReference type="Pfam" id="PF00909">
    <property type="entry name" value="Ammonium_transp"/>
    <property type="match status" value="1"/>
</dbReference>
<keyword evidence="3 8" id="KW-0813">Transport</keyword>
<dbReference type="GO" id="GO:0008519">
    <property type="term" value="F:ammonium channel activity"/>
    <property type="evidence" value="ECO:0007669"/>
    <property type="project" value="InterPro"/>
</dbReference>
<keyword evidence="6 8" id="KW-0472">Membrane</keyword>
<protein>
    <recommendedName>
        <fullName evidence="8">Ammonium transporter</fullName>
    </recommendedName>
</protein>
<feature type="domain" description="Ammonium transporter AmtB-like" evidence="9">
    <location>
        <begin position="64"/>
        <end position="458"/>
    </location>
</feature>
<evidence type="ECO:0000256" key="3">
    <source>
        <dbReference type="ARBA" id="ARBA00022448"/>
    </source>
</evidence>
<sequence>MNFRLLIVPTHRSFRHRQAHSRYTVDALKYTRRTKSEQVFKMPGNGRNVTVELDELKQSVDAFFIMTNGIFISLMQAGFACLEVGSVRTKNAVNILMKNLLDMVMCCFAYYMVGYSLAYGEGNPFIGYEHFAGVGLPESAFVDWFFQFIFAATTATIVSGAVAERCQFAAYLVYSAVISGFVYPVVSHWAWSKNGWLNTLGFHDLSGCGVVHALAGTMAFVAAAFLGPRKGRFDKKGRPQEMGGHSLPITGIGALLLFTGFLAFNGGAIFHITGRGDEALVARSMINTIIAGCGGSLLTLLMAKLHLLKSESPWPFTLILNGTLAGMASSCAAPHRYEAWAMFVIGMISAFCYQCLHRLVLFVRVDDPLDATALHFAGGCWGMVAEGFFQPEGLLYKWNHDAGMEILYNVVGLSAIVAWGTFWSIILFGGLKCFGLLRVSESEELEGLDIKEHGEEAYPRAAWGDNGYMWTVRPSTVISRTPAIYDKLYPEKKSKPESPPYRIEPQPIWGYEVV</sequence>
<evidence type="ECO:0000313" key="11">
    <source>
        <dbReference type="Proteomes" id="UP000466442"/>
    </source>
</evidence>
<name>A0A8S9Y1Q4_APOLU</name>
<feature type="transmembrane region" description="Helical" evidence="8">
    <location>
        <begin position="99"/>
        <end position="118"/>
    </location>
</feature>
<keyword evidence="5 8" id="KW-1133">Transmembrane helix</keyword>
<evidence type="ECO:0000256" key="6">
    <source>
        <dbReference type="ARBA" id="ARBA00023136"/>
    </source>
</evidence>
<dbReference type="PANTHER" id="PTHR11730">
    <property type="entry name" value="AMMONIUM TRANSPORTER"/>
    <property type="match status" value="1"/>
</dbReference>
<dbReference type="EMBL" id="WIXP02000002">
    <property type="protein sequence ID" value="KAF6215113.1"/>
    <property type="molecule type" value="Genomic_DNA"/>
</dbReference>
<dbReference type="InterPro" id="IPR001905">
    <property type="entry name" value="Ammonium_transpt"/>
</dbReference>
<dbReference type="GO" id="GO:0097272">
    <property type="term" value="P:ammonium homeostasis"/>
    <property type="evidence" value="ECO:0007669"/>
    <property type="project" value="TreeGrafter"/>
</dbReference>
<proteinExistence type="inferred from homology"/>
<evidence type="ECO:0000256" key="1">
    <source>
        <dbReference type="ARBA" id="ARBA00004141"/>
    </source>
</evidence>
<dbReference type="Proteomes" id="UP000466442">
    <property type="component" value="Unassembled WGS sequence"/>
</dbReference>